<keyword evidence="3" id="KW-1185">Reference proteome</keyword>
<gene>
    <name evidence="2" type="ORF">MEDL_36763</name>
</gene>
<name>A0A8S3SXR9_MYTED</name>
<dbReference type="SUPFAM" id="SSF54001">
    <property type="entry name" value="Cysteine proteinases"/>
    <property type="match status" value="1"/>
</dbReference>
<accession>A0A8S3SXR9</accession>
<proteinExistence type="predicted"/>
<evidence type="ECO:0000313" key="2">
    <source>
        <dbReference type="EMBL" id="CAG2223483.1"/>
    </source>
</evidence>
<dbReference type="InterPro" id="IPR038765">
    <property type="entry name" value="Papain-like_cys_pep_sf"/>
</dbReference>
<organism evidence="2 3">
    <name type="scientific">Mytilus edulis</name>
    <name type="common">Blue mussel</name>
    <dbReference type="NCBI Taxonomy" id="6550"/>
    <lineage>
        <taxon>Eukaryota</taxon>
        <taxon>Metazoa</taxon>
        <taxon>Spiralia</taxon>
        <taxon>Lophotrochozoa</taxon>
        <taxon>Mollusca</taxon>
        <taxon>Bivalvia</taxon>
        <taxon>Autobranchia</taxon>
        <taxon>Pteriomorphia</taxon>
        <taxon>Mytilida</taxon>
        <taxon>Mytiloidea</taxon>
        <taxon>Mytilidae</taxon>
        <taxon>Mytilinae</taxon>
        <taxon>Mytilus</taxon>
    </lineage>
</organism>
<dbReference type="Gene3D" id="3.90.70.80">
    <property type="match status" value="2"/>
</dbReference>
<dbReference type="AlphaFoldDB" id="A0A8S3SXR9"/>
<dbReference type="OrthoDB" id="6137149at2759"/>
<dbReference type="EMBL" id="CAJPWZ010001789">
    <property type="protein sequence ID" value="CAG2223483.1"/>
    <property type="molecule type" value="Genomic_DNA"/>
</dbReference>
<dbReference type="CDD" id="cd22755">
    <property type="entry name" value="OTU_CeDUB-like"/>
    <property type="match status" value="1"/>
</dbReference>
<evidence type="ECO:0000313" key="3">
    <source>
        <dbReference type="Proteomes" id="UP000683360"/>
    </source>
</evidence>
<feature type="domain" description="OTU" evidence="1">
    <location>
        <begin position="440"/>
        <end position="572"/>
    </location>
</feature>
<dbReference type="Pfam" id="PF02338">
    <property type="entry name" value="OTU"/>
    <property type="match status" value="1"/>
</dbReference>
<dbReference type="InterPro" id="IPR003323">
    <property type="entry name" value="OTU_dom"/>
</dbReference>
<dbReference type="GO" id="GO:0004843">
    <property type="term" value="F:cysteine-type deubiquitinase activity"/>
    <property type="evidence" value="ECO:0007669"/>
    <property type="project" value="TreeGrafter"/>
</dbReference>
<dbReference type="Proteomes" id="UP000683360">
    <property type="component" value="Unassembled WGS sequence"/>
</dbReference>
<evidence type="ECO:0000259" key="1">
    <source>
        <dbReference type="PROSITE" id="PS50802"/>
    </source>
</evidence>
<sequence>MDPADILDEKTEECENILEGSKKRSQINEADEKKWNNDHPMHHDNTKQYDNALSLDNEGSMSNQNSLDMVNCTGSPPWEDLQGKLCENGSSIVIELTDICHLYHILKEFVKDDPQSLFEITSVNVTISAKDKDTSNTKKTYNDDKTNVVKDKDLEILGSYVCTNLNYIPVGYITKQKLCSKFKISHKNVKETADISITFNMETRISYTNKKKDSRSHIAYFKDLSSFVRDPYENAEEYVRMRKMKESNTWGTELEILAAAHFMQVDIYTFTNNKWIKYSAHQIDNNINVENEAIYLKHVEESSHYEVVMSVEGNREYDLLEKSKNTKSINVDFDKFQSNICIDHDLKKSTRKTLPNEIIDHTDITDVTKKRSRERTNINGNQVMEDRDLEILHPDVNSSLNYIPLGYKTKRQLCFKLKISHNNIKETSDVNEKFNLGKPVNSKSIISDGNSLFRALSFAISQRQEYHIQIRKKIVDHILHISKDIAPFVPDPYENAEEYVRMQKMKEPKTMGTELEILAAAHFMQADIYTFTNNKWIKYSAHQIDKDINVENEAIYLQHVEKSSHYEVVMNVEGNRVHNCTDTKNNNTLLNETQVDLTDIRRKRRRELEKMRYCQNDTVRDKKKRSCKETYWNNAIYRSLKIYKGSMKYINDETYRQDLIEKGK</sequence>
<dbReference type="PANTHER" id="PTHR12419">
    <property type="entry name" value="OTU DOMAIN CONTAINING PROTEIN"/>
    <property type="match status" value="1"/>
</dbReference>
<dbReference type="GO" id="GO:0016579">
    <property type="term" value="P:protein deubiquitination"/>
    <property type="evidence" value="ECO:0007669"/>
    <property type="project" value="TreeGrafter"/>
</dbReference>
<comment type="caution">
    <text evidence="2">The sequence shown here is derived from an EMBL/GenBank/DDBJ whole genome shotgun (WGS) entry which is preliminary data.</text>
</comment>
<dbReference type="PROSITE" id="PS50802">
    <property type="entry name" value="OTU"/>
    <property type="match status" value="1"/>
</dbReference>
<dbReference type="InterPro" id="IPR050704">
    <property type="entry name" value="Peptidase_C85-like"/>
</dbReference>
<protein>
    <recommendedName>
        <fullName evidence="1">OTU domain-containing protein</fullName>
    </recommendedName>
</protein>
<reference evidence="2" key="1">
    <citation type="submission" date="2021-03" db="EMBL/GenBank/DDBJ databases">
        <authorList>
            <person name="Bekaert M."/>
        </authorList>
    </citation>
    <scope>NUCLEOTIDE SEQUENCE</scope>
</reference>